<keyword evidence="8 14" id="KW-0256">Endoplasmic reticulum</keyword>
<feature type="region of interest" description="Disordered" evidence="15">
    <location>
        <begin position="1370"/>
        <end position="1393"/>
    </location>
</feature>
<comment type="function">
    <text evidence="14">Intracellular phospholipase B that catalyzes the double deacylation of phosphatidylcholine (PC) to glycerophosphocholine (GroPCho). Plays an important role in membrane lipid homeostasis.</text>
</comment>
<dbReference type="InterPro" id="IPR050301">
    <property type="entry name" value="NTE"/>
</dbReference>
<dbReference type="Pfam" id="PF01734">
    <property type="entry name" value="Patatin"/>
    <property type="match status" value="1"/>
</dbReference>
<feature type="short sequence motif" description="DGA/G" evidence="13">
    <location>
        <begin position="1240"/>
        <end position="1242"/>
    </location>
</feature>
<dbReference type="PROSITE" id="PS50042">
    <property type="entry name" value="CNMP_BINDING_3"/>
    <property type="match status" value="2"/>
</dbReference>
<keyword evidence="12" id="KW-0472">Membrane</keyword>
<evidence type="ECO:0000256" key="15">
    <source>
        <dbReference type="SAM" id="MobiDB-lite"/>
    </source>
</evidence>
<feature type="domain" description="Cyclic nucleotide-binding" evidence="16">
    <location>
        <begin position="675"/>
        <end position="804"/>
    </location>
</feature>
<dbReference type="SUPFAM" id="SSF51206">
    <property type="entry name" value="cAMP-binding domain-like"/>
    <property type="match status" value="3"/>
</dbReference>
<evidence type="ECO:0000256" key="13">
    <source>
        <dbReference type="PROSITE-ProRule" id="PRU01161"/>
    </source>
</evidence>
<dbReference type="CDD" id="cd00038">
    <property type="entry name" value="CAP_ED"/>
    <property type="match status" value="2"/>
</dbReference>
<dbReference type="InterPro" id="IPR014710">
    <property type="entry name" value="RmlC-like_jellyroll"/>
</dbReference>
<dbReference type="OrthoDB" id="421051at2759"/>
<dbReference type="Pfam" id="PF00027">
    <property type="entry name" value="cNMP_binding"/>
    <property type="match status" value="1"/>
</dbReference>
<dbReference type="Pfam" id="PF24179">
    <property type="entry name" value="NTE_Ploop"/>
    <property type="match status" value="1"/>
</dbReference>
<protein>
    <recommendedName>
        <fullName evidence="4 14">Lysophospholipase NTE1</fullName>
        <ecNumber evidence="3 14">3.1.1.5</ecNumber>
    </recommendedName>
    <alternativeName>
        <fullName evidence="14">Intracellular phospholipase B</fullName>
    </alternativeName>
</protein>
<evidence type="ECO:0000256" key="3">
    <source>
        <dbReference type="ARBA" id="ARBA00013274"/>
    </source>
</evidence>
<evidence type="ECO:0000256" key="14">
    <source>
        <dbReference type="RuleBase" id="RU362043"/>
    </source>
</evidence>
<evidence type="ECO:0000256" key="5">
    <source>
        <dbReference type="ARBA" id="ARBA00022692"/>
    </source>
</evidence>
<dbReference type="InterPro" id="IPR018490">
    <property type="entry name" value="cNMP-bd_dom_sf"/>
</dbReference>
<evidence type="ECO:0000256" key="2">
    <source>
        <dbReference type="ARBA" id="ARBA00006636"/>
    </source>
</evidence>
<evidence type="ECO:0000256" key="8">
    <source>
        <dbReference type="ARBA" id="ARBA00022824"/>
    </source>
</evidence>
<evidence type="ECO:0000259" key="17">
    <source>
        <dbReference type="PROSITE" id="PS51635"/>
    </source>
</evidence>
<evidence type="ECO:0000256" key="6">
    <source>
        <dbReference type="ARBA" id="ARBA00022737"/>
    </source>
</evidence>
<proteinExistence type="inferred from homology"/>
<evidence type="ECO:0000256" key="9">
    <source>
        <dbReference type="ARBA" id="ARBA00022963"/>
    </source>
</evidence>
<dbReference type="GO" id="GO:0005789">
    <property type="term" value="C:endoplasmic reticulum membrane"/>
    <property type="evidence" value="ECO:0007669"/>
    <property type="project" value="UniProtKB-SubCell"/>
</dbReference>
<keyword evidence="5" id="KW-0812">Transmembrane</keyword>
<dbReference type="PANTHER" id="PTHR14226:SF29">
    <property type="entry name" value="NEUROPATHY TARGET ESTERASE SWS"/>
    <property type="match status" value="1"/>
</dbReference>
<evidence type="ECO:0000313" key="18">
    <source>
        <dbReference type="EMBL" id="ODV94454.1"/>
    </source>
</evidence>
<sequence>MVIAGIVFTFVRYRYLTVYSRLPAEPQRQAPKLDVFLESRDAGNKSSRFPNFLDEFLSAIKIFGYLEKNVFHELTKNMSTQKLEAGELFSLDDSKGFSIVVEGNVPVYSKVIGSDDKPDDDDFDNSQLLDSENFYLDGAKYQLLTVIKSGNTLSSMVSLLKLFLGDNGEPINEKQSTQELSPKKLFENSKDQLIPPDVTLPNYQGHSSHSSLNNFKLDDRTPPFTSTSTDDDNQAERKQENLTDQNEQEKISTPVLPPQLVARAKSDSTIAIIPAEAFRRLVEKYPRSASHIVQMILTRLYRVTFQTANNYLGLTKEIFQTEINLNNQARYELPSYLHDGVIQRVNEYMAQNNISSLSVATPTTSASLNHQENANSKKGLSRHVVLESRNSSNPGDLLSNVPLSRKEISYQSVNNVDTAHNEVANRTFSADEETEDGSLRIALIESIFKILGISRESTSSFSSRASTSFSEISSPFLGEINNTSYTNLNNLYYKRRSLSLNSNPKLHSSFNAALRNTAGTNLTTSEDDMASTTNKSSLKAKPLDFENLVKELANKLQIMFIKKDTTIIEENQRTSGLYYVVDGLLDVTHKSQISNGKIVKKQLYTIKPGGVAGYLGSVVGYRSFVTVKAHTNSYVGFIPKEVLDNFMDKYYVVQLLVARNILPLLDKEILLIDFALEWVQSQAGDILYKQGDPANGIYIVLNGRFRSLLESSPDSGDDINNSNDRRQSSSSLSEEKENCITVLSENGQGESLGEVEVLTASLRPSTMVAVRDSETARIPRTLFEILAMSKPSIMIKVSRIVAERMQQINESSDSNNSSYKNPTISALPSTYNSGNYKGSTDYRTITILPVTHGVPVAEFASKLVLAFKACGRSVISLNQASTLNHLGKHAFDKMAKLKQSGFFAELEEKYQTVVYVTDTPVSSTWTHTAISQGDCILLVADATLSPDIGDYERLLVKMRTTARTELILLHPTRYVEPGSTNKWLKSRIWVHSHHHVQMDVRKNIISKVAAESNNVLPLTLRSSKMIQSSQTKIANIKSRVGNIIKDDLLKILPDFQHLYSQQKYYQPIQSHKSDFLRLARILSGNAVGLVLGGGGSRGLSHIGIIKALEDHGIPVDMIGGTSMGSFVGGLYAKDYDLLPIYGRTKRFAGRVSSVWRALSDLTYPVTSYVTGHEFNRGIWKAFGDSRIEDFWLKFYANSTNITNSVMEIHSSGYAWRYVRASMTLAGILPPLTDNGSMLLDGGYIDNLPVEEMKNRGASIIFAVDVGSVDDRSPMTYGDSLSGAWVLFNRWNPFSNHANVPSMAEIQMRLAYVSSVNALEKAKRTRGVIYLRPPIENYATLDFGKFEEIYRVGASFGNSIFKEFEDNGTMPEVKGANKKHKERHKRINQRRNSI</sequence>
<keyword evidence="19" id="KW-1185">Reference proteome</keyword>
<dbReference type="InterPro" id="IPR002641">
    <property type="entry name" value="PNPLA_dom"/>
</dbReference>
<dbReference type="PANTHER" id="PTHR14226">
    <property type="entry name" value="NEUROPATHY TARGET ESTERASE/SWISS CHEESE D.MELANOGASTER"/>
    <property type="match status" value="1"/>
</dbReference>
<accession>A0A1E4TRV6</accession>
<feature type="domain" description="PNPLA" evidence="17">
    <location>
        <begin position="1089"/>
        <end position="1253"/>
    </location>
</feature>
<dbReference type="InterPro" id="IPR056556">
    <property type="entry name" value="NTE1_P-loop_dom"/>
</dbReference>
<reference evidence="19" key="1">
    <citation type="submission" date="2016-05" db="EMBL/GenBank/DDBJ databases">
        <title>Comparative genomics of biotechnologically important yeasts.</title>
        <authorList>
            <consortium name="DOE Joint Genome Institute"/>
            <person name="Riley R."/>
            <person name="Haridas S."/>
            <person name="Wolfe K.H."/>
            <person name="Lopes M.R."/>
            <person name="Hittinger C.T."/>
            <person name="Goker M."/>
            <person name="Salamov A."/>
            <person name="Wisecaver J."/>
            <person name="Long T.M."/>
            <person name="Aerts A.L."/>
            <person name="Barry K."/>
            <person name="Choi C."/>
            <person name="Clum A."/>
            <person name="Coughlan A.Y."/>
            <person name="Deshpande S."/>
            <person name="Douglass A.P."/>
            <person name="Hanson S.J."/>
            <person name="Klenk H.-P."/>
            <person name="Labutti K."/>
            <person name="Lapidus A."/>
            <person name="Lindquist E."/>
            <person name="Lipzen A."/>
            <person name="Meier-Kolthoff J.P."/>
            <person name="Ohm R.A."/>
            <person name="Otillar R.P."/>
            <person name="Pangilinan J."/>
            <person name="Peng Y."/>
            <person name="Rokas A."/>
            <person name="Rosa C.A."/>
            <person name="Scheuner C."/>
            <person name="Sibirny A.A."/>
            <person name="Slot J.C."/>
            <person name="Stielow J.B."/>
            <person name="Sun H."/>
            <person name="Kurtzman C.P."/>
            <person name="Blackwell M."/>
            <person name="Grigoriev I.V."/>
            <person name="Jeffries T.W."/>
        </authorList>
    </citation>
    <scope>NUCLEOTIDE SEQUENCE [LARGE SCALE GENOMIC DNA]</scope>
    <source>
        <strain evidence="19">NRRL Y-2460</strain>
    </source>
</reference>
<evidence type="ECO:0000256" key="12">
    <source>
        <dbReference type="ARBA" id="ARBA00023136"/>
    </source>
</evidence>
<evidence type="ECO:0000256" key="4">
    <source>
        <dbReference type="ARBA" id="ARBA00018317"/>
    </source>
</evidence>
<feature type="domain" description="Cyclic nucleotide-binding" evidence="16">
    <location>
        <begin position="546"/>
        <end position="647"/>
    </location>
</feature>
<feature type="region of interest" description="Disordered" evidence="15">
    <location>
        <begin position="712"/>
        <end position="737"/>
    </location>
</feature>
<dbReference type="FunFam" id="3.40.1090.10:FF:000007">
    <property type="entry name" value="Lysophospholipase NTE1"/>
    <property type="match status" value="1"/>
</dbReference>
<dbReference type="GO" id="GO:0071071">
    <property type="term" value="P:regulation of phospholipid biosynthetic process"/>
    <property type="evidence" value="ECO:0007669"/>
    <property type="project" value="EnsemblFungi"/>
</dbReference>
<dbReference type="Gene3D" id="2.60.120.10">
    <property type="entry name" value="Jelly Rolls"/>
    <property type="match status" value="3"/>
</dbReference>
<dbReference type="InterPro" id="IPR000595">
    <property type="entry name" value="cNMP-bd_dom"/>
</dbReference>
<feature type="short sequence motif" description="GXSXG" evidence="13">
    <location>
        <begin position="1120"/>
        <end position="1124"/>
    </location>
</feature>
<feature type="compositionally biased region" description="Polar residues" evidence="15">
    <location>
        <begin position="201"/>
        <end position="214"/>
    </location>
</feature>
<feature type="short sequence motif" description="GXGXXG" evidence="13">
    <location>
        <begin position="1093"/>
        <end position="1098"/>
    </location>
</feature>
<keyword evidence="9 13" id="KW-0442">Lipid degradation</keyword>
<evidence type="ECO:0000259" key="16">
    <source>
        <dbReference type="PROSITE" id="PS50042"/>
    </source>
</evidence>
<keyword evidence="7 13" id="KW-0378">Hydrolase</keyword>
<feature type="compositionally biased region" description="Basic residues" evidence="15">
    <location>
        <begin position="1375"/>
        <end position="1393"/>
    </location>
</feature>
<dbReference type="GO" id="GO:0034638">
    <property type="term" value="P:phosphatidylcholine catabolic process"/>
    <property type="evidence" value="ECO:0007669"/>
    <property type="project" value="EnsemblFungi"/>
</dbReference>
<keyword evidence="11 13" id="KW-0443">Lipid metabolism</keyword>
<dbReference type="SUPFAM" id="SSF52151">
    <property type="entry name" value="FabD/lysophospholipase-like"/>
    <property type="match status" value="1"/>
</dbReference>
<dbReference type="Proteomes" id="UP000094236">
    <property type="component" value="Unassembled WGS sequence"/>
</dbReference>
<dbReference type="EC" id="3.1.1.5" evidence="3 14"/>
<evidence type="ECO:0000256" key="10">
    <source>
        <dbReference type="ARBA" id="ARBA00022989"/>
    </source>
</evidence>
<feature type="region of interest" description="Disordered" evidence="15">
    <location>
        <begin position="194"/>
        <end position="251"/>
    </location>
</feature>
<comment type="catalytic activity">
    <reaction evidence="14">
        <text>a 1-acyl-sn-glycero-3-phosphocholine + H2O = sn-glycerol 3-phosphocholine + a fatty acid + H(+)</text>
        <dbReference type="Rhea" id="RHEA:15177"/>
        <dbReference type="ChEBI" id="CHEBI:15377"/>
        <dbReference type="ChEBI" id="CHEBI:15378"/>
        <dbReference type="ChEBI" id="CHEBI:16870"/>
        <dbReference type="ChEBI" id="CHEBI:28868"/>
        <dbReference type="ChEBI" id="CHEBI:58168"/>
        <dbReference type="EC" id="3.1.1.5"/>
    </reaction>
</comment>
<organism evidence="18 19">
    <name type="scientific">Pachysolen tannophilus NRRL Y-2460</name>
    <dbReference type="NCBI Taxonomy" id="669874"/>
    <lineage>
        <taxon>Eukaryota</taxon>
        <taxon>Fungi</taxon>
        <taxon>Dikarya</taxon>
        <taxon>Ascomycota</taxon>
        <taxon>Saccharomycotina</taxon>
        <taxon>Pichiomycetes</taxon>
        <taxon>Pachysolenaceae</taxon>
        <taxon>Pachysolen</taxon>
    </lineage>
</organism>
<evidence type="ECO:0000313" key="19">
    <source>
        <dbReference type="Proteomes" id="UP000094236"/>
    </source>
</evidence>
<feature type="active site" description="Proton acceptor" evidence="13">
    <location>
        <position position="1240"/>
    </location>
</feature>
<evidence type="ECO:0000256" key="11">
    <source>
        <dbReference type="ARBA" id="ARBA00023098"/>
    </source>
</evidence>
<dbReference type="STRING" id="669874.A0A1E4TRV6"/>
<dbReference type="PROSITE" id="PS51635">
    <property type="entry name" value="PNPLA"/>
    <property type="match status" value="1"/>
</dbReference>
<evidence type="ECO:0000256" key="1">
    <source>
        <dbReference type="ARBA" id="ARBA00004586"/>
    </source>
</evidence>
<gene>
    <name evidence="18" type="ORF">PACTADRAFT_44793</name>
</gene>
<dbReference type="GO" id="GO:0004622">
    <property type="term" value="F:phosphatidylcholine lysophospholipase activity"/>
    <property type="evidence" value="ECO:0007669"/>
    <property type="project" value="UniProtKB-EC"/>
</dbReference>
<comment type="subcellular location">
    <subcellularLocation>
        <location evidence="1 14">Endoplasmic reticulum membrane</location>
    </subcellularLocation>
</comment>
<name>A0A1E4TRV6_PACTA</name>
<feature type="active site" description="Nucleophile" evidence="13">
    <location>
        <position position="1122"/>
    </location>
</feature>
<feature type="compositionally biased region" description="Basic and acidic residues" evidence="15">
    <location>
        <begin position="723"/>
        <end position="737"/>
    </location>
</feature>
<dbReference type="InterPro" id="IPR016035">
    <property type="entry name" value="Acyl_Trfase/lysoPLipase"/>
</dbReference>
<evidence type="ECO:0000256" key="7">
    <source>
        <dbReference type="ARBA" id="ARBA00022801"/>
    </source>
</evidence>
<comment type="similarity">
    <text evidence="2 14">Belongs to the NTE family.</text>
</comment>
<dbReference type="EMBL" id="KV454016">
    <property type="protein sequence ID" value="ODV94454.1"/>
    <property type="molecule type" value="Genomic_DNA"/>
</dbReference>
<dbReference type="Gene3D" id="3.40.1090.10">
    <property type="entry name" value="Cytosolic phospholipase A2 catalytic domain"/>
    <property type="match status" value="2"/>
</dbReference>
<keyword evidence="6" id="KW-0677">Repeat</keyword>
<keyword evidence="10" id="KW-1133">Transmembrane helix</keyword>
<dbReference type="SMART" id="SM00100">
    <property type="entry name" value="cNMP"/>
    <property type="match status" value="2"/>
</dbReference>